<dbReference type="Proteomes" id="UP000280668">
    <property type="component" value="Unassembled WGS sequence"/>
</dbReference>
<dbReference type="PANTHER" id="PTHR12526:SF510">
    <property type="entry name" value="D-INOSITOL 3-PHOSPHATE GLYCOSYLTRANSFERASE"/>
    <property type="match status" value="1"/>
</dbReference>
<organism evidence="4 5">
    <name type="scientific">Bogoriella caseilytica</name>
    <dbReference type="NCBI Taxonomy" id="56055"/>
    <lineage>
        <taxon>Bacteria</taxon>
        <taxon>Bacillati</taxon>
        <taxon>Actinomycetota</taxon>
        <taxon>Actinomycetes</taxon>
        <taxon>Micrococcales</taxon>
        <taxon>Bogoriellaceae</taxon>
        <taxon>Bogoriella</taxon>
    </lineage>
</organism>
<evidence type="ECO:0000256" key="1">
    <source>
        <dbReference type="ARBA" id="ARBA00022676"/>
    </source>
</evidence>
<dbReference type="OrthoDB" id="9772485at2"/>
<dbReference type="PANTHER" id="PTHR12526">
    <property type="entry name" value="GLYCOSYLTRANSFERASE"/>
    <property type="match status" value="1"/>
</dbReference>
<keyword evidence="5" id="KW-1185">Reference proteome</keyword>
<comment type="caution">
    <text evidence="4">The sequence shown here is derived from an EMBL/GenBank/DDBJ whole genome shotgun (WGS) entry which is preliminary data.</text>
</comment>
<dbReference type="SUPFAM" id="SSF53756">
    <property type="entry name" value="UDP-Glycosyltransferase/glycogen phosphorylase"/>
    <property type="match status" value="1"/>
</dbReference>
<name>A0A3N2BDL0_9MICO</name>
<dbReference type="EMBL" id="RKHK01000001">
    <property type="protein sequence ID" value="ROR73341.1"/>
    <property type="molecule type" value="Genomic_DNA"/>
</dbReference>
<evidence type="ECO:0000259" key="3">
    <source>
        <dbReference type="Pfam" id="PF13439"/>
    </source>
</evidence>
<dbReference type="RefSeq" id="WP_123303774.1">
    <property type="nucleotide sequence ID" value="NZ_RKHK01000001.1"/>
</dbReference>
<gene>
    <name evidence="4" type="ORF">EDD31_1718</name>
</gene>
<evidence type="ECO:0000313" key="5">
    <source>
        <dbReference type="Proteomes" id="UP000280668"/>
    </source>
</evidence>
<reference evidence="4 5" key="1">
    <citation type="submission" date="2018-11" db="EMBL/GenBank/DDBJ databases">
        <title>Sequencing the genomes of 1000 actinobacteria strains.</title>
        <authorList>
            <person name="Klenk H.-P."/>
        </authorList>
    </citation>
    <scope>NUCLEOTIDE SEQUENCE [LARGE SCALE GENOMIC DNA]</scope>
    <source>
        <strain evidence="4 5">DSM 11294</strain>
    </source>
</reference>
<dbReference type="InterPro" id="IPR028098">
    <property type="entry name" value="Glyco_trans_4-like_N"/>
</dbReference>
<dbReference type="Pfam" id="PF13439">
    <property type="entry name" value="Glyco_transf_4"/>
    <property type="match status" value="1"/>
</dbReference>
<protein>
    <submittedName>
        <fullName evidence="4">Glycosyltransferase involved in cell wall biosynthesis</fullName>
    </submittedName>
</protein>
<dbReference type="Pfam" id="PF13692">
    <property type="entry name" value="Glyco_trans_1_4"/>
    <property type="match status" value="1"/>
</dbReference>
<keyword evidence="1" id="KW-0328">Glycosyltransferase</keyword>
<evidence type="ECO:0000256" key="2">
    <source>
        <dbReference type="ARBA" id="ARBA00022679"/>
    </source>
</evidence>
<dbReference type="Gene3D" id="3.40.50.2000">
    <property type="entry name" value="Glycogen Phosphorylase B"/>
    <property type="match status" value="2"/>
</dbReference>
<proteinExistence type="predicted"/>
<feature type="domain" description="Glycosyltransferase subfamily 4-like N-terminal" evidence="3">
    <location>
        <begin position="13"/>
        <end position="171"/>
    </location>
</feature>
<sequence length="369" mass="39387">MKILVVVASLHGGGAEYVARTWMESLVARGHEVRAVLTGRAVDAEFLPAQVDVRSLSGIAGQQGKVRALRDELRADGLDVAISLQMHSNLSLLAASRLLRKSQRPPIVVSERNLVTLGLPQASASHRLKVATAKRLYRRADAVVAISHPVAAELVAGFGVSGKRVFVVPNPATAKVDANRREGSQPEAVRHRLDRLEIILPCRLVTQKRPALALATAAELTRRGVPARVVSYGGGPLLESLVAQAATIGVDFEPRGWVERWYEQEPDDATRVVVLPSIREGFGNVLVEAAAAGIPSVAVSGALGVADALVPGLTGHLALTERPADLADAVLAAAQVDVRRADPWLERFSAEASSDLLEKVLARLVETRR</sequence>
<dbReference type="GO" id="GO:0016757">
    <property type="term" value="F:glycosyltransferase activity"/>
    <property type="evidence" value="ECO:0007669"/>
    <property type="project" value="UniProtKB-KW"/>
</dbReference>
<dbReference type="AlphaFoldDB" id="A0A3N2BDL0"/>
<accession>A0A3N2BDL0</accession>
<keyword evidence="2 4" id="KW-0808">Transferase</keyword>
<evidence type="ECO:0000313" key="4">
    <source>
        <dbReference type="EMBL" id="ROR73341.1"/>
    </source>
</evidence>